<evidence type="ECO:0000313" key="3">
    <source>
        <dbReference type="Proteomes" id="UP001500305"/>
    </source>
</evidence>
<organism evidence="2 3">
    <name type="scientific">Kitasatospora cystarginea</name>
    <dbReference type="NCBI Taxonomy" id="58350"/>
    <lineage>
        <taxon>Bacteria</taxon>
        <taxon>Bacillati</taxon>
        <taxon>Actinomycetota</taxon>
        <taxon>Actinomycetes</taxon>
        <taxon>Kitasatosporales</taxon>
        <taxon>Streptomycetaceae</taxon>
        <taxon>Kitasatospora</taxon>
    </lineage>
</organism>
<feature type="compositionally biased region" description="Polar residues" evidence="1">
    <location>
        <begin position="1"/>
        <end position="10"/>
    </location>
</feature>
<gene>
    <name evidence="2" type="ORF">GCM10010430_79850</name>
</gene>
<proteinExistence type="predicted"/>
<keyword evidence="3" id="KW-1185">Reference proteome</keyword>
<feature type="region of interest" description="Disordered" evidence="1">
    <location>
        <begin position="1"/>
        <end position="22"/>
    </location>
</feature>
<dbReference type="EMBL" id="BAAATR010000091">
    <property type="protein sequence ID" value="GAA2281901.1"/>
    <property type="molecule type" value="Genomic_DNA"/>
</dbReference>
<sequence>MVAGSGSCSPLDQHDVGAGAACEAEKRHARAWAQSALLVGVSELEGEGGGAHVAGAGWGLRPLHEKNAVKGG</sequence>
<evidence type="ECO:0000256" key="1">
    <source>
        <dbReference type="SAM" id="MobiDB-lite"/>
    </source>
</evidence>
<comment type="caution">
    <text evidence="2">The sequence shown here is derived from an EMBL/GenBank/DDBJ whole genome shotgun (WGS) entry which is preliminary data.</text>
</comment>
<dbReference type="Proteomes" id="UP001500305">
    <property type="component" value="Unassembled WGS sequence"/>
</dbReference>
<accession>A0ABN3F1Q3</accession>
<reference evidence="2 3" key="1">
    <citation type="journal article" date="2019" name="Int. J. Syst. Evol. Microbiol.">
        <title>The Global Catalogue of Microorganisms (GCM) 10K type strain sequencing project: providing services to taxonomists for standard genome sequencing and annotation.</title>
        <authorList>
            <consortium name="The Broad Institute Genomics Platform"/>
            <consortium name="The Broad Institute Genome Sequencing Center for Infectious Disease"/>
            <person name="Wu L."/>
            <person name="Ma J."/>
        </authorList>
    </citation>
    <scope>NUCLEOTIDE SEQUENCE [LARGE SCALE GENOMIC DNA]</scope>
    <source>
        <strain evidence="2 3">JCM 7356</strain>
    </source>
</reference>
<protein>
    <submittedName>
        <fullName evidence="2">Uncharacterized protein</fullName>
    </submittedName>
</protein>
<name>A0ABN3F1Q3_9ACTN</name>
<evidence type="ECO:0000313" key="2">
    <source>
        <dbReference type="EMBL" id="GAA2281901.1"/>
    </source>
</evidence>